<reference evidence="2 3" key="1">
    <citation type="submission" date="2019-02" db="EMBL/GenBank/DDBJ databases">
        <title>Deep-cultivation of Planctomycetes and their phenomic and genomic characterization uncovers novel biology.</title>
        <authorList>
            <person name="Wiegand S."/>
            <person name="Jogler M."/>
            <person name="Boedeker C."/>
            <person name="Pinto D."/>
            <person name="Vollmers J."/>
            <person name="Rivas-Marin E."/>
            <person name="Kohn T."/>
            <person name="Peeters S.H."/>
            <person name="Heuer A."/>
            <person name="Rast P."/>
            <person name="Oberbeckmann S."/>
            <person name="Bunk B."/>
            <person name="Jeske O."/>
            <person name="Meyerdierks A."/>
            <person name="Storesund J.E."/>
            <person name="Kallscheuer N."/>
            <person name="Luecker S."/>
            <person name="Lage O.M."/>
            <person name="Pohl T."/>
            <person name="Merkel B.J."/>
            <person name="Hornburger P."/>
            <person name="Mueller R.-W."/>
            <person name="Bruemmer F."/>
            <person name="Labrenz M."/>
            <person name="Spormann A.M."/>
            <person name="Op den Camp H."/>
            <person name="Overmann J."/>
            <person name="Amann R."/>
            <person name="Jetten M.S.M."/>
            <person name="Mascher T."/>
            <person name="Medema M.H."/>
            <person name="Devos D.P."/>
            <person name="Kaster A.-K."/>
            <person name="Ovreas L."/>
            <person name="Rohde M."/>
            <person name="Galperin M.Y."/>
            <person name="Jogler C."/>
        </authorList>
    </citation>
    <scope>NUCLEOTIDE SEQUENCE [LARGE SCALE GENOMIC DNA]</scope>
    <source>
        <strain evidence="2 3">Mal48</strain>
    </source>
</reference>
<name>A0A517QKI4_9PLAN</name>
<evidence type="ECO:0000256" key="1">
    <source>
        <dbReference type="SAM" id="SignalP"/>
    </source>
</evidence>
<dbReference type="RefSeq" id="WP_145197237.1">
    <property type="nucleotide sequence ID" value="NZ_CP036267.1"/>
</dbReference>
<dbReference type="EMBL" id="CP036267">
    <property type="protein sequence ID" value="QDT32152.1"/>
    <property type="molecule type" value="Genomic_DNA"/>
</dbReference>
<dbReference type="Proteomes" id="UP000315724">
    <property type="component" value="Chromosome"/>
</dbReference>
<dbReference type="AlphaFoldDB" id="A0A517QKI4"/>
<evidence type="ECO:0000313" key="2">
    <source>
        <dbReference type="EMBL" id="QDT32152.1"/>
    </source>
</evidence>
<proteinExistence type="predicted"/>
<dbReference type="KEGG" id="tpol:Mal48_13940"/>
<dbReference type="OrthoDB" id="213409at2"/>
<evidence type="ECO:0000313" key="3">
    <source>
        <dbReference type="Proteomes" id="UP000315724"/>
    </source>
</evidence>
<gene>
    <name evidence="2" type="ORF">Mal48_13940</name>
</gene>
<accession>A0A517QKI4</accession>
<keyword evidence="1" id="KW-0732">Signal</keyword>
<feature type="signal peptide" evidence="1">
    <location>
        <begin position="1"/>
        <end position="22"/>
    </location>
</feature>
<protein>
    <submittedName>
        <fullName evidence="2">Uncharacterized protein</fullName>
    </submittedName>
</protein>
<keyword evidence="3" id="KW-1185">Reference proteome</keyword>
<sequence length="224" mass="24958" precursor="true">MIRLSWIACLLTMLCASSNASAGWPFFSEDGLRRGTPEYYEARAGDPPGARQKYRYGKLWPVRARPVGPSQTFVHRYHTAHYWPHPYQCQDRASVMAFRDIQLHNGWVTATTFYDYHFDEETHQLNSAGFKHLSWLMSHVPEQHRQAHVSVASTDDANNARILSVEKAIASAANQQSIPVLPRVTDPLGRPAVEVQRILQSANEGALPPVIQYTGAGTSEGSGG</sequence>
<organism evidence="2 3">
    <name type="scientific">Thalassoglobus polymorphus</name>
    <dbReference type="NCBI Taxonomy" id="2527994"/>
    <lineage>
        <taxon>Bacteria</taxon>
        <taxon>Pseudomonadati</taxon>
        <taxon>Planctomycetota</taxon>
        <taxon>Planctomycetia</taxon>
        <taxon>Planctomycetales</taxon>
        <taxon>Planctomycetaceae</taxon>
        <taxon>Thalassoglobus</taxon>
    </lineage>
</organism>
<feature type="chain" id="PRO_5022204671" evidence="1">
    <location>
        <begin position="23"/>
        <end position="224"/>
    </location>
</feature>